<dbReference type="Proteomes" id="UP000297861">
    <property type="component" value="Unassembled WGS sequence"/>
</dbReference>
<dbReference type="AlphaFoldDB" id="A0A4Y8L571"/>
<keyword evidence="2" id="KW-1185">Reference proteome</keyword>
<dbReference type="OrthoDB" id="1000185at2"/>
<accession>A0A4Y8L571</accession>
<gene>
    <name evidence="1" type="ORF">E2605_11445</name>
</gene>
<dbReference type="STRING" id="1121485.GCA_000426485_00635"/>
<reference evidence="1 2" key="1">
    <citation type="submission" date="2019-03" db="EMBL/GenBank/DDBJ databases">
        <title>San Antonio Military Medical Center submission to MRSN (WRAIR), pending publication.</title>
        <authorList>
            <person name="Blyth D.M."/>
            <person name="Mccarthy S.L."/>
            <person name="Schall S.E."/>
            <person name="Stam J.A."/>
            <person name="Ong A.C."/>
            <person name="Mcgann P.T."/>
        </authorList>
    </citation>
    <scope>NUCLEOTIDE SEQUENCE [LARGE SCALE GENOMIC DNA]</scope>
    <source>
        <strain evidence="1 2">MRSN571793</strain>
    </source>
</reference>
<dbReference type="EMBL" id="SOML01000006">
    <property type="protein sequence ID" value="TFD96200.1"/>
    <property type="molecule type" value="Genomic_DNA"/>
</dbReference>
<dbReference type="RefSeq" id="WP_026627887.1">
    <property type="nucleotide sequence ID" value="NZ_JAWZLG010000015.1"/>
</dbReference>
<sequence>MKKRLKKASDKMKYSVINLAANVPSYPRFTRHNRGWINYGEENNLPQRIIDLNNESPVNKSIIENKVTYICGAGIDDSTYCGRPNTIEDWDCLIEKLAKDYVTFGGFCFQVIVNENGASRSLFHTDFSKVRVGETDDYGTPISFFISNDWKKTSGQYAPVEIKAYGTEDLKHGEPYLYFYKDYEPGLDYYPVPHYYSALNYIEADGLLGRFYRNSINNGFAPSVIITIPSNPADEAKAQFNKDMQASFSGTNGANSIVVLYGESHDIKPEVTPFVASDNADLYNNVNDVIFQKIISAHRLSSPTLAGLSGTGNLSGNAGEIINSFILYNYTVIHKLRRKLLDTLNVFSVNNGYGNLVIKELEVIKQIQAYENK</sequence>
<evidence type="ECO:0000313" key="2">
    <source>
        <dbReference type="Proteomes" id="UP000297861"/>
    </source>
</evidence>
<organism evidence="1 2">
    <name type="scientific">Dysgonomonas capnocytophagoides</name>
    <dbReference type="NCBI Taxonomy" id="45254"/>
    <lineage>
        <taxon>Bacteria</taxon>
        <taxon>Pseudomonadati</taxon>
        <taxon>Bacteroidota</taxon>
        <taxon>Bacteroidia</taxon>
        <taxon>Bacteroidales</taxon>
        <taxon>Dysgonomonadaceae</taxon>
        <taxon>Dysgonomonas</taxon>
    </lineage>
</organism>
<protein>
    <recommendedName>
        <fullName evidence="3">Phage portal protein</fullName>
    </recommendedName>
</protein>
<proteinExistence type="predicted"/>
<comment type="caution">
    <text evidence="1">The sequence shown here is derived from an EMBL/GenBank/DDBJ whole genome shotgun (WGS) entry which is preliminary data.</text>
</comment>
<evidence type="ECO:0008006" key="3">
    <source>
        <dbReference type="Google" id="ProtNLM"/>
    </source>
</evidence>
<evidence type="ECO:0000313" key="1">
    <source>
        <dbReference type="EMBL" id="TFD96200.1"/>
    </source>
</evidence>
<name>A0A4Y8L571_9BACT</name>